<dbReference type="OrthoDB" id="1470350at2759"/>
<dbReference type="GO" id="GO:0020037">
    <property type="term" value="F:heme binding"/>
    <property type="evidence" value="ECO:0007669"/>
    <property type="project" value="InterPro"/>
</dbReference>
<evidence type="ECO:0008006" key="5">
    <source>
        <dbReference type="Google" id="ProtNLM"/>
    </source>
</evidence>
<name>J0DBS4_AURST</name>
<dbReference type="InterPro" id="IPR036396">
    <property type="entry name" value="Cyt_P450_sf"/>
</dbReference>
<keyword evidence="2" id="KW-0408">Iron</keyword>
<accession>J0DBS4</accession>
<keyword evidence="1" id="KW-0479">Metal-binding</keyword>
<dbReference type="GO" id="GO:0016705">
    <property type="term" value="F:oxidoreductase activity, acting on paired donors, with incorporation or reduction of molecular oxygen"/>
    <property type="evidence" value="ECO:0007669"/>
    <property type="project" value="InterPro"/>
</dbReference>
<keyword evidence="4" id="KW-1185">Reference proteome</keyword>
<evidence type="ECO:0000256" key="2">
    <source>
        <dbReference type="ARBA" id="ARBA00023004"/>
    </source>
</evidence>
<gene>
    <name evidence="3" type="ORF">AURDEDRAFT_171837</name>
</gene>
<dbReference type="GO" id="GO:0004497">
    <property type="term" value="F:monooxygenase activity"/>
    <property type="evidence" value="ECO:0007669"/>
    <property type="project" value="InterPro"/>
</dbReference>
<dbReference type="PROSITE" id="PS00086">
    <property type="entry name" value="CYTOCHROME_P450"/>
    <property type="match status" value="1"/>
</dbReference>
<dbReference type="KEGG" id="adl:AURDEDRAFT_171837"/>
<dbReference type="SUPFAM" id="SSF48264">
    <property type="entry name" value="Cytochrome P450"/>
    <property type="match status" value="2"/>
</dbReference>
<dbReference type="AlphaFoldDB" id="J0DBS4"/>
<reference evidence="4" key="1">
    <citation type="journal article" date="2012" name="Science">
        <title>The Paleozoic origin of enzymatic lignin decomposition reconstructed from 31 fungal genomes.</title>
        <authorList>
            <person name="Floudas D."/>
            <person name="Binder M."/>
            <person name="Riley R."/>
            <person name="Barry K."/>
            <person name="Blanchette R.A."/>
            <person name="Henrissat B."/>
            <person name="Martinez A.T."/>
            <person name="Otillar R."/>
            <person name="Spatafora J.W."/>
            <person name="Yadav J.S."/>
            <person name="Aerts A."/>
            <person name="Benoit I."/>
            <person name="Boyd A."/>
            <person name="Carlson A."/>
            <person name="Copeland A."/>
            <person name="Coutinho P.M."/>
            <person name="de Vries R.P."/>
            <person name="Ferreira P."/>
            <person name="Findley K."/>
            <person name="Foster B."/>
            <person name="Gaskell J."/>
            <person name="Glotzer D."/>
            <person name="Gorecki P."/>
            <person name="Heitman J."/>
            <person name="Hesse C."/>
            <person name="Hori C."/>
            <person name="Igarashi K."/>
            <person name="Jurgens J.A."/>
            <person name="Kallen N."/>
            <person name="Kersten P."/>
            <person name="Kohler A."/>
            <person name="Kuees U."/>
            <person name="Kumar T.K.A."/>
            <person name="Kuo A."/>
            <person name="LaButti K."/>
            <person name="Larrondo L.F."/>
            <person name="Lindquist E."/>
            <person name="Ling A."/>
            <person name="Lombard V."/>
            <person name="Lucas S."/>
            <person name="Lundell T."/>
            <person name="Martin R."/>
            <person name="McLaughlin D.J."/>
            <person name="Morgenstern I."/>
            <person name="Morin E."/>
            <person name="Murat C."/>
            <person name="Nagy L.G."/>
            <person name="Nolan M."/>
            <person name="Ohm R.A."/>
            <person name="Patyshakuliyeva A."/>
            <person name="Rokas A."/>
            <person name="Ruiz-Duenas F.J."/>
            <person name="Sabat G."/>
            <person name="Salamov A."/>
            <person name="Samejima M."/>
            <person name="Schmutz J."/>
            <person name="Slot J.C."/>
            <person name="St John F."/>
            <person name="Stenlid J."/>
            <person name="Sun H."/>
            <person name="Sun S."/>
            <person name="Syed K."/>
            <person name="Tsang A."/>
            <person name="Wiebenga A."/>
            <person name="Young D."/>
            <person name="Pisabarro A."/>
            <person name="Eastwood D.C."/>
            <person name="Martin F."/>
            <person name="Cullen D."/>
            <person name="Grigoriev I.V."/>
            <person name="Hibbett D.S."/>
        </authorList>
    </citation>
    <scope>NUCLEOTIDE SEQUENCE [LARGE SCALE GENOMIC DNA]</scope>
    <source>
        <strain evidence="4">TFB10046</strain>
    </source>
</reference>
<dbReference type="Gene3D" id="1.10.630.10">
    <property type="entry name" value="Cytochrome P450"/>
    <property type="match status" value="2"/>
</dbReference>
<dbReference type="GO" id="GO:0005506">
    <property type="term" value="F:iron ion binding"/>
    <property type="evidence" value="ECO:0007669"/>
    <property type="project" value="InterPro"/>
</dbReference>
<dbReference type="EMBL" id="JH687817">
    <property type="protein sequence ID" value="EJD39043.1"/>
    <property type="molecule type" value="Genomic_DNA"/>
</dbReference>
<dbReference type="Proteomes" id="UP000006514">
    <property type="component" value="Unassembled WGS sequence"/>
</dbReference>
<dbReference type="InParanoid" id="J0DBS4"/>
<evidence type="ECO:0000313" key="4">
    <source>
        <dbReference type="Proteomes" id="UP000006514"/>
    </source>
</evidence>
<evidence type="ECO:0000256" key="1">
    <source>
        <dbReference type="ARBA" id="ARBA00022723"/>
    </source>
</evidence>
<dbReference type="InterPro" id="IPR017972">
    <property type="entry name" value="Cyt_P450_CS"/>
</dbReference>
<organism evidence="3 4">
    <name type="scientific">Auricularia subglabra (strain TFB-10046 / SS5)</name>
    <name type="common">White-rot fungus</name>
    <name type="synonym">Auricularia delicata (strain TFB10046)</name>
    <dbReference type="NCBI Taxonomy" id="717982"/>
    <lineage>
        <taxon>Eukaryota</taxon>
        <taxon>Fungi</taxon>
        <taxon>Dikarya</taxon>
        <taxon>Basidiomycota</taxon>
        <taxon>Agaricomycotina</taxon>
        <taxon>Agaricomycetes</taxon>
        <taxon>Auriculariales</taxon>
        <taxon>Auriculariaceae</taxon>
        <taxon>Auricularia</taxon>
    </lineage>
</organism>
<sequence>MLPGPWDGASWITGHQQLILSGEDMKTHEAWIAEYGGTFVLRGLLVKYQLVTTYARPLTHVLFATHVFQKATAQRRGLRRLVGEGLPWSEEARHRDQRRLMSPAFSHAHVREMTGIFLEKAAKAKALPGITPGLLSFNGGPRSCVGHRFDMAERKALLFHIVPQFEVRLAVDKSQIWTRTSTVMRPQLRDDDSVQLPVMLKFVL</sequence>
<evidence type="ECO:0000313" key="3">
    <source>
        <dbReference type="EMBL" id="EJD39043.1"/>
    </source>
</evidence>
<proteinExistence type="predicted"/>
<protein>
    <recommendedName>
        <fullName evidence="5">Cytochrome P450</fullName>
    </recommendedName>
</protein>